<name>A0ABX9VUF6_AGGAP</name>
<accession>A0ABX9VUF6</accession>
<comment type="caution">
    <text evidence="1">The sequence shown here is derived from an EMBL/GenBank/DDBJ whole genome shotgun (WGS) entry which is preliminary data.</text>
</comment>
<proteinExistence type="predicted"/>
<sequence length="59" mass="6886">MPYANIPIKKTEMKKSAVAFQLNFSSEKHLEKPPHFLLVFNKNPIVFQSNLRYNTAYNS</sequence>
<protein>
    <submittedName>
        <fullName evidence="1">Uncharacterized protein</fullName>
    </submittedName>
</protein>
<reference evidence="1 2" key="1">
    <citation type="journal article" date="2019" name="J. Oral Microbiol.">
        <title>Role of OmpA1 and OmpA2 in Aggregatibacter actinomycetemcomitans and Aggregatibacter aphrophilus serum resistance.</title>
        <authorList>
            <person name="Lindholm M."/>
            <person name="Min Aung K."/>
            <person name="Nyunt Wai S."/>
            <person name="Oscarsson J."/>
        </authorList>
    </citation>
    <scope>NUCLEOTIDE SEQUENCE [LARGE SCALE GENOMIC DNA]</scope>
    <source>
        <strain evidence="1 2">HK83</strain>
    </source>
</reference>
<evidence type="ECO:0000313" key="1">
    <source>
        <dbReference type="EMBL" id="RMW85966.1"/>
    </source>
</evidence>
<keyword evidence="2" id="KW-1185">Reference proteome</keyword>
<dbReference type="Proteomes" id="UP000274211">
    <property type="component" value="Unassembled WGS sequence"/>
</dbReference>
<dbReference type="EMBL" id="QMGS01000058">
    <property type="protein sequence ID" value="RMW85966.1"/>
    <property type="molecule type" value="Genomic_DNA"/>
</dbReference>
<evidence type="ECO:0000313" key="2">
    <source>
        <dbReference type="Proteomes" id="UP000274211"/>
    </source>
</evidence>
<organism evidence="1 2">
    <name type="scientific">Aggregatibacter aphrophilus</name>
    <name type="common">Haemophilus aphrophilus</name>
    <dbReference type="NCBI Taxonomy" id="732"/>
    <lineage>
        <taxon>Bacteria</taxon>
        <taxon>Pseudomonadati</taxon>
        <taxon>Pseudomonadota</taxon>
        <taxon>Gammaproteobacteria</taxon>
        <taxon>Pasteurellales</taxon>
        <taxon>Pasteurellaceae</taxon>
        <taxon>Aggregatibacter</taxon>
    </lineage>
</organism>
<gene>
    <name evidence="1" type="ORF">DOL88_05680</name>
</gene>